<organism evidence="1 2">
    <name type="scientific">Taxus chinensis</name>
    <name type="common">Chinese yew</name>
    <name type="synonym">Taxus wallichiana var. chinensis</name>
    <dbReference type="NCBI Taxonomy" id="29808"/>
    <lineage>
        <taxon>Eukaryota</taxon>
        <taxon>Viridiplantae</taxon>
        <taxon>Streptophyta</taxon>
        <taxon>Embryophyta</taxon>
        <taxon>Tracheophyta</taxon>
        <taxon>Spermatophyta</taxon>
        <taxon>Pinopsida</taxon>
        <taxon>Pinidae</taxon>
        <taxon>Conifers II</taxon>
        <taxon>Cupressales</taxon>
        <taxon>Taxaceae</taxon>
        <taxon>Taxus</taxon>
    </lineage>
</organism>
<dbReference type="EMBL" id="JAHRHJ020000001">
    <property type="protein sequence ID" value="KAH9331072.1"/>
    <property type="molecule type" value="Genomic_DNA"/>
</dbReference>
<reference evidence="1 2" key="1">
    <citation type="journal article" date="2021" name="Nat. Plants">
        <title>The Taxus genome provides insights into paclitaxel biosynthesis.</title>
        <authorList>
            <person name="Xiong X."/>
            <person name="Gou J."/>
            <person name="Liao Q."/>
            <person name="Li Y."/>
            <person name="Zhou Q."/>
            <person name="Bi G."/>
            <person name="Li C."/>
            <person name="Du R."/>
            <person name="Wang X."/>
            <person name="Sun T."/>
            <person name="Guo L."/>
            <person name="Liang H."/>
            <person name="Lu P."/>
            <person name="Wu Y."/>
            <person name="Zhang Z."/>
            <person name="Ro D.K."/>
            <person name="Shang Y."/>
            <person name="Huang S."/>
            <person name="Yan J."/>
        </authorList>
    </citation>
    <scope>NUCLEOTIDE SEQUENCE [LARGE SCALE GENOMIC DNA]</scope>
    <source>
        <strain evidence="1">Ta-2019</strain>
    </source>
</reference>
<gene>
    <name evidence="1" type="ORF">KI387_003180</name>
</gene>
<dbReference type="Proteomes" id="UP000824469">
    <property type="component" value="Unassembled WGS sequence"/>
</dbReference>
<evidence type="ECO:0000313" key="1">
    <source>
        <dbReference type="EMBL" id="KAH9331072.1"/>
    </source>
</evidence>
<name>A0AA38LRY3_TAXCH</name>
<feature type="non-terminal residue" evidence="1">
    <location>
        <position position="121"/>
    </location>
</feature>
<keyword evidence="2" id="KW-1185">Reference proteome</keyword>
<comment type="caution">
    <text evidence="1">The sequence shown here is derived from an EMBL/GenBank/DDBJ whole genome shotgun (WGS) entry which is preliminary data.</text>
</comment>
<feature type="non-terminal residue" evidence="1">
    <location>
        <position position="1"/>
    </location>
</feature>
<proteinExistence type="predicted"/>
<dbReference type="AlphaFoldDB" id="A0AA38LRY3"/>
<protein>
    <submittedName>
        <fullName evidence="1">Uncharacterized protein</fullName>
    </submittedName>
</protein>
<evidence type="ECO:0000313" key="2">
    <source>
        <dbReference type="Proteomes" id="UP000824469"/>
    </source>
</evidence>
<sequence>VVEPLHHPSGTEGREVAHPVVAPAVIVPSLGVSARTLPTSFPLFRMYTGSTITVIRLLRGADDLCKVSIQYLKLSSPLIHASNMLHLIRQELPVASTRPTATSESHICRSPVALAAGAALL</sequence>
<accession>A0AA38LRY3</accession>